<dbReference type="EMBL" id="JARKIE010000128">
    <property type="protein sequence ID" value="KAJ7679763.1"/>
    <property type="molecule type" value="Genomic_DNA"/>
</dbReference>
<evidence type="ECO:0000313" key="1">
    <source>
        <dbReference type="EMBL" id="KAJ7679763.1"/>
    </source>
</evidence>
<dbReference type="AlphaFoldDB" id="A0AAD7D549"/>
<comment type="caution">
    <text evidence="1">The sequence shown here is derived from an EMBL/GenBank/DDBJ whole genome shotgun (WGS) entry which is preliminary data.</text>
</comment>
<keyword evidence="2" id="KW-1185">Reference proteome</keyword>
<reference evidence="1" key="1">
    <citation type="submission" date="2023-03" db="EMBL/GenBank/DDBJ databases">
        <title>Massive genome expansion in bonnet fungi (Mycena s.s.) driven by repeated elements and novel gene families across ecological guilds.</title>
        <authorList>
            <consortium name="Lawrence Berkeley National Laboratory"/>
            <person name="Harder C.B."/>
            <person name="Miyauchi S."/>
            <person name="Viragh M."/>
            <person name="Kuo A."/>
            <person name="Thoen E."/>
            <person name="Andreopoulos B."/>
            <person name="Lu D."/>
            <person name="Skrede I."/>
            <person name="Drula E."/>
            <person name="Henrissat B."/>
            <person name="Morin E."/>
            <person name="Kohler A."/>
            <person name="Barry K."/>
            <person name="LaButti K."/>
            <person name="Morin E."/>
            <person name="Salamov A."/>
            <person name="Lipzen A."/>
            <person name="Mereny Z."/>
            <person name="Hegedus B."/>
            <person name="Baldrian P."/>
            <person name="Stursova M."/>
            <person name="Weitz H."/>
            <person name="Taylor A."/>
            <person name="Grigoriev I.V."/>
            <person name="Nagy L.G."/>
            <person name="Martin F."/>
            <person name="Kauserud H."/>
        </authorList>
    </citation>
    <scope>NUCLEOTIDE SEQUENCE</scope>
    <source>
        <strain evidence="1">CBHHK067</strain>
    </source>
</reference>
<sequence>MHLVVRARTTLDVASFEVINSPKREMLFTLVIFASLLAPPPRSRPPAPPLLTAPPCPGTVVPLGLICHLPVSIWLPTFCRPPALPRISPATLLLAAPNGAQLKINTPTSISALLFPVRALGGRIRPHLVRAAVPHFFRSSGTGKLISRQNCVLLPPYSTHPSASFPYLARITPPVPAHCPYRPHAARTTPGAPAVPTSAHCPYHLRAARTVPAVIFRALLPIPHSLPALVLYDAFPVHALPTPRQPYRPHAAGATPCAVLPYHTPAAAPCCCLWMSAVHPARVLPIPLPPCTP</sequence>
<evidence type="ECO:0000313" key="2">
    <source>
        <dbReference type="Proteomes" id="UP001221757"/>
    </source>
</evidence>
<gene>
    <name evidence="1" type="ORF">B0H17DRAFT_1206410</name>
</gene>
<accession>A0AAD7D549</accession>
<name>A0AAD7D549_MYCRO</name>
<organism evidence="1 2">
    <name type="scientific">Mycena rosella</name>
    <name type="common">Pink bonnet</name>
    <name type="synonym">Agaricus rosellus</name>
    <dbReference type="NCBI Taxonomy" id="1033263"/>
    <lineage>
        <taxon>Eukaryota</taxon>
        <taxon>Fungi</taxon>
        <taxon>Dikarya</taxon>
        <taxon>Basidiomycota</taxon>
        <taxon>Agaricomycotina</taxon>
        <taxon>Agaricomycetes</taxon>
        <taxon>Agaricomycetidae</taxon>
        <taxon>Agaricales</taxon>
        <taxon>Marasmiineae</taxon>
        <taxon>Mycenaceae</taxon>
        <taxon>Mycena</taxon>
    </lineage>
</organism>
<protein>
    <submittedName>
        <fullName evidence="1">Uncharacterized protein</fullName>
    </submittedName>
</protein>
<dbReference type="Proteomes" id="UP001221757">
    <property type="component" value="Unassembled WGS sequence"/>
</dbReference>
<proteinExistence type="predicted"/>